<evidence type="ECO:0000313" key="3">
    <source>
        <dbReference type="EMBL" id="WUP47233.1"/>
    </source>
</evidence>
<sequence>MTGFEADVDAIMSCRTRLAEIQQRAAAIADLAEDANPEWYIWGALGAPFAALYWSYADDIHKHLGMMGEALRDRVDALDCTAQAYRETDERIDAHLRRIGVKLEGGA</sequence>
<evidence type="ECO:0000313" key="5">
    <source>
        <dbReference type="Proteomes" id="UP001432190"/>
    </source>
</evidence>
<dbReference type="OrthoDB" id="5196296at2"/>
<evidence type="ECO:0000256" key="1">
    <source>
        <dbReference type="SAM" id="Phobius"/>
    </source>
</evidence>
<gene>
    <name evidence="2" type="ORF">D7I43_16490</name>
    <name evidence="3" type="ORF">OG994_16390</name>
</gene>
<dbReference type="Proteomes" id="UP001432190">
    <property type="component" value="Chromosome"/>
</dbReference>
<dbReference type="Proteomes" id="UP000285744">
    <property type="component" value="Unassembled WGS sequence"/>
</dbReference>
<reference evidence="2 4" key="1">
    <citation type="journal article" date="2018" name="Int. J. Syst. Evol. Microbiol.">
        <title>Micromonospora globbae sp. nov., an endophytic actinomycete isolated from roots of Globba winitii C. H. Wright.</title>
        <authorList>
            <person name="Kuncharoen N."/>
            <person name="Pittayakhajonwut P."/>
            <person name="Tanasupawat S."/>
        </authorList>
    </citation>
    <scope>NUCLEOTIDE SEQUENCE [LARGE SCALE GENOMIC DNA]</scope>
    <source>
        <strain evidence="2 4">WPS1-2</strain>
    </source>
</reference>
<keyword evidence="1" id="KW-0472">Membrane</keyword>
<feature type="transmembrane region" description="Helical" evidence="1">
    <location>
        <begin position="39"/>
        <end position="57"/>
    </location>
</feature>
<reference evidence="3" key="2">
    <citation type="submission" date="2022-10" db="EMBL/GenBank/DDBJ databases">
        <title>The complete genomes of actinobacterial strains from the NBC collection.</title>
        <authorList>
            <person name="Joergensen T.S."/>
            <person name="Alvarez Arevalo M."/>
            <person name="Sterndorff E.B."/>
            <person name="Faurdal D."/>
            <person name="Vuksanovic O."/>
            <person name="Mourched A.-S."/>
            <person name="Charusanti P."/>
            <person name="Shaw S."/>
            <person name="Blin K."/>
            <person name="Weber T."/>
        </authorList>
    </citation>
    <scope>NUCLEOTIDE SEQUENCE</scope>
    <source>
        <strain evidence="3">NBC_00256</strain>
    </source>
</reference>
<evidence type="ECO:0000313" key="4">
    <source>
        <dbReference type="Proteomes" id="UP000285744"/>
    </source>
</evidence>
<keyword evidence="5" id="KW-1185">Reference proteome</keyword>
<evidence type="ECO:0008006" key="6">
    <source>
        <dbReference type="Google" id="ProtNLM"/>
    </source>
</evidence>
<keyword evidence="1" id="KW-0812">Transmembrane</keyword>
<keyword evidence="1" id="KW-1133">Transmembrane helix</keyword>
<dbReference type="EMBL" id="CP108084">
    <property type="protein sequence ID" value="WUP47233.1"/>
    <property type="molecule type" value="Genomic_DNA"/>
</dbReference>
<evidence type="ECO:0000313" key="2">
    <source>
        <dbReference type="EMBL" id="RKF26192.1"/>
    </source>
</evidence>
<protein>
    <recommendedName>
        <fullName evidence="6">ESX-1 secretion-associated protein</fullName>
    </recommendedName>
</protein>
<accession>A0A420EZP5</accession>
<name>A0A420EZP5_9ACTN</name>
<proteinExistence type="predicted"/>
<organism evidence="2 4">
    <name type="scientific">Micromonospora globbae</name>
    <dbReference type="NCBI Taxonomy" id="1894969"/>
    <lineage>
        <taxon>Bacteria</taxon>
        <taxon>Bacillati</taxon>
        <taxon>Actinomycetota</taxon>
        <taxon>Actinomycetes</taxon>
        <taxon>Micromonosporales</taxon>
        <taxon>Micromonosporaceae</taxon>
        <taxon>Micromonospora</taxon>
    </lineage>
</organism>
<dbReference type="EMBL" id="RAQQ01000011">
    <property type="protein sequence ID" value="RKF26192.1"/>
    <property type="molecule type" value="Genomic_DNA"/>
</dbReference>
<dbReference type="AlphaFoldDB" id="A0A420EZP5"/>
<dbReference type="RefSeq" id="WP_120329408.1">
    <property type="nucleotide sequence ID" value="NZ_CP108084.1"/>
</dbReference>